<dbReference type="Proteomes" id="UP000663090">
    <property type="component" value="Chromosome"/>
</dbReference>
<accession>A0ABX7N5S4</accession>
<keyword evidence="2" id="KW-1185">Reference proteome</keyword>
<evidence type="ECO:0000313" key="2">
    <source>
        <dbReference type="Proteomes" id="UP000663090"/>
    </source>
</evidence>
<organism evidence="1 2">
    <name type="scientific">Myxococcus landrumensis</name>
    <dbReference type="NCBI Taxonomy" id="2813577"/>
    <lineage>
        <taxon>Bacteria</taxon>
        <taxon>Pseudomonadati</taxon>
        <taxon>Myxococcota</taxon>
        <taxon>Myxococcia</taxon>
        <taxon>Myxococcales</taxon>
        <taxon>Cystobacterineae</taxon>
        <taxon>Myxococcaceae</taxon>
        <taxon>Myxococcus</taxon>
    </lineage>
</organism>
<dbReference type="EMBL" id="CP071091">
    <property type="protein sequence ID" value="QSQ14081.1"/>
    <property type="molecule type" value="Genomic_DNA"/>
</dbReference>
<sequence>MSIERIEWSTLSPPAYQRPRTVEVAMRWEESNGRVHRATWIDTSGDLLAYVRTETCFGAAIREVEDNIACLKRVLANRPAGIPFDRNRAQ</sequence>
<dbReference type="RefSeq" id="WP_206715875.1">
    <property type="nucleotide sequence ID" value="NZ_CP071091.1"/>
</dbReference>
<evidence type="ECO:0000313" key="1">
    <source>
        <dbReference type="EMBL" id="QSQ14081.1"/>
    </source>
</evidence>
<reference evidence="1 2" key="1">
    <citation type="submission" date="2021-02" db="EMBL/GenBank/DDBJ databases">
        <title>De Novo genome assembly of isolated myxobacteria.</title>
        <authorList>
            <person name="Stevens D.C."/>
        </authorList>
    </citation>
    <scope>NUCLEOTIDE SEQUENCE [LARGE SCALE GENOMIC DNA]</scope>
    <source>
        <strain evidence="1 2">SCHIC003</strain>
    </source>
</reference>
<protein>
    <submittedName>
        <fullName evidence="1">Uncharacterized protein</fullName>
    </submittedName>
</protein>
<name>A0ABX7N5S4_9BACT</name>
<proteinExistence type="predicted"/>
<gene>
    <name evidence="1" type="ORF">JY572_38165</name>
</gene>